<dbReference type="PROSITE" id="PS50968">
    <property type="entry name" value="BIOTINYL_LIPOYL"/>
    <property type="match status" value="1"/>
</dbReference>
<dbReference type="PROSITE" id="PS00188">
    <property type="entry name" value="BIOTIN"/>
    <property type="match status" value="1"/>
</dbReference>
<proteinExistence type="predicted"/>
<sequence>MIKKILIANRGEIACRVIKTAKKMGIATVAVYSDADRNALHVKMADEAVHIGPAPSNQSYIVIDKILDAIRQTGADAVHPGYGFLSENARFAEALKAANVTFIGPPVNAIDAMGDKITSKKLAAEAGVSTVPGHMGLIEDADEAVKIAGSIGYPVMIKASAGGGGKGMRIAWNDDEAREGFQLSRNEAKASFGDDRIFIEKFVTQPRHIEIQVLGDQHGNVVYLGERECSIQRRNQKVIEEAPSPFLDEATRKAMGEQAVALAKAVGYFSAGTVEFIVDGSRNFYFLEMNTRLQVEHPVTELITGIDLVEEMIRVAAGEKLRFGQADVKLNGWAMESRLYAEDPYRNFLPSIGRLTRYRPPVEGRRDDGTVIRNDTGVFEGGEISMYYDPMIAKLCSWGPDRLAAIDAMGNALDAFEVEGIGHNLPFLSAVMDHQRFRAGALTTAFIAEEYPDGFSGVAPSEDDARLLAAVAAHINLTVVTRDGQISGRLSGQDLKPGNDWVVKIGDHLLPVRLADGEGGATVNFADGGSLTIASDWHPGRELATFTVGGKPVSVKVARAGSGWRLRWRGMDLTVHVRKPRIAELAKLMPVKLPPDTSKMLLCPMPGVITSILAEEGVTVEAGQPLATVEAMKMENVLRAERRATVKRVAVKAGESLAVDELIMEFE</sequence>
<dbReference type="Pfam" id="PF02785">
    <property type="entry name" value="Biotin_carb_C"/>
    <property type="match status" value="1"/>
</dbReference>
<dbReference type="InterPro" id="IPR001882">
    <property type="entry name" value="Biotin_BS"/>
</dbReference>
<keyword evidence="12" id="KW-0092">Biotin</keyword>
<evidence type="ECO:0000313" key="18">
    <source>
        <dbReference type="EMBL" id="TNV16041.1"/>
    </source>
</evidence>
<dbReference type="CDD" id="cd06850">
    <property type="entry name" value="biotinyl_domain"/>
    <property type="match status" value="1"/>
</dbReference>
<dbReference type="InterPro" id="IPR011054">
    <property type="entry name" value="Rudment_hybrid_motif"/>
</dbReference>
<comment type="cofactor">
    <cofactor evidence="1">
        <name>biotin</name>
        <dbReference type="ChEBI" id="CHEBI:57586"/>
    </cofactor>
</comment>
<keyword evidence="19" id="KW-1185">Reference proteome</keyword>
<dbReference type="PROSITE" id="PS50979">
    <property type="entry name" value="BC"/>
    <property type="match status" value="1"/>
</dbReference>
<keyword evidence="11" id="KW-0464">Manganese</keyword>
<keyword evidence="10" id="KW-0443">Lipid metabolism</keyword>
<dbReference type="InterPro" id="IPR011053">
    <property type="entry name" value="Single_hybrid_motif"/>
</dbReference>
<evidence type="ECO:0000259" key="15">
    <source>
        <dbReference type="PROSITE" id="PS50968"/>
    </source>
</evidence>
<name>A0ABY2Y418_9HYPH</name>
<dbReference type="SUPFAM" id="SSF51230">
    <property type="entry name" value="Single hybrid motif"/>
    <property type="match status" value="1"/>
</dbReference>
<evidence type="ECO:0000259" key="17">
    <source>
        <dbReference type="PROSITE" id="PS50979"/>
    </source>
</evidence>
<dbReference type="Pfam" id="PF18140">
    <property type="entry name" value="PCC_BT"/>
    <property type="match status" value="1"/>
</dbReference>
<accession>A0ABY2Y418</accession>
<feature type="domain" description="Biotin carboxylation" evidence="17">
    <location>
        <begin position="1"/>
        <end position="452"/>
    </location>
</feature>
<dbReference type="EC" id="6.4.1.3" evidence="3"/>
<dbReference type="InterPro" id="IPR011764">
    <property type="entry name" value="Biotin_carboxylation_dom"/>
</dbReference>
<dbReference type="Proteomes" id="UP000312784">
    <property type="component" value="Unassembled WGS sequence"/>
</dbReference>
<dbReference type="InterPro" id="IPR005482">
    <property type="entry name" value="Biotin_COase_C"/>
</dbReference>
<dbReference type="RefSeq" id="WP_140025064.1">
    <property type="nucleotide sequence ID" value="NZ_JBHUFG010000016.1"/>
</dbReference>
<dbReference type="PROSITE" id="PS00867">
    <property type="entry name" value="CPSASE_2"/>
    <property type="match status" value="1"/>
</dbReference>
<dbReference type="PROSITE" id="PS00866">
    <property type="entry name" value="CPSASE_1"/>
    <property type="match status" value="1"/>
</dbReference>
<dbReference type="InterPro" id="IPR016185">
    <property type="entry name" value="PreATP-grasp_dom_sf"/>
</dbReference>
<keyword evidence="7 14" id="KW-0067">ATP-binding</keyword>
<evidence type="ECO:0000256" key="6">
    <source>
        <dbReference type="ARBA" id="ARBA00022741"/>
    </source>
</evidence>
<protein>
    <recommendedName>
        <fullName evidence="3">propionyl-CoA carboxylase</fullName>
        <ecNumber evidence="3">6.4.1.3</ecNumber>
    </recommendedName>
</protein>
<keyword evidence="4" id="KW-0436">Ligase</keyword>
<dbReference type="EMBL" id="VEWL01000006">
    <property type="protein sequence ID" value="TNV16041.1"/>
    <property type="molecule type" value="Genomic_DNA"/>
</dbReference>
<evidence type="ECO:0000256" key="1">
    <source>
        <dbReference type="ARBA" id="ARBA00001953"/>
    </source>
</evidence>
<evidence type="ECO:0000256" key="13">
    <source>
        <dbReference type="ARBA" id="ARBA00049495"/>
    </source>
</evidence>
<dbReference type="Gene3D" id="3.30.470.20">
    <property type="entry name" value="ATP-grasp fold, B domain"/>
    <property type="match status" value="1"/>
</dbReference>
<evidence type="ECO:0000256" key="8">
    <source>
        <dbReference type="ARBA" id="ARBA00022842"/>
    </source>
</evidence>
<evidence type="ECO:0000256" key="14">
    <source>
        <dbReference type="PROSITE-ProRule" id="PRU00409"/>
    </source>
</evidence>
<keyword evidence="6 14" id="KW-0547">Nucleotide-binding</keyword>
<comment type="caution">
    <text evidence="18">The sequence shown here is derived from an EMBL/GenBank/DDBJ whole genome shotgun (WGS) entry which is preliminary data.</text>
</comment>
<comment type="pathway">
    <text evidence="2">Metabolic intermediate metabolism; propanoyl-CoA degradation; succinyl-CoA from propanoyl-CoA: step 1/3.</text>
</comment>
<evidence type="ECO:0000256" key="10">
    <source>
        <dbReference type="ARBA" id="ARBA00023098"/>
    </source>
</evidence>
<feature type="domain" description="Lipoyl-binding" evidence="15">
    <location>
        <begin position="588"/>
        <end position="667"/>
    </location>
</feature>
<evidence type="ECO:0000256" key="9">
    <source>
        <dbReference type="ARBA" id="ARBA00022963"/>
    </source>
</evidence>
<dbReference type="PANTHER" id="PTHR18866:SF33">
    <property type="entry name" value="METHYLCROTONOYL-COA CARBOXYLASE SUBUNIT ALPHA, MITOCHONDRIAL-RELATED"/>
    <property type="match status" value="1"/>
</dbReference>
<dbReference type="Gene3D" id="2.40.50.100">
    <property type="match status" value="1"/>
</dbReference>
<dbReference type="InterPro" id="IPR050856">
    <property type="entry name" value="Biotin_carboxylase_complex"/>
</dbReference>
<dbReference type="InterPro" id="IPR011761">
    <property type="entry name" value="ATP-grasp"/>
</dbReference>
<dbReference type="InterPro" id="IPR005481">
    <property type="entry name" value="BC-like_N"/>
</dbReference>
<feature type="domain" description="ATP-grasp" evidence="16">
    <location>
        <begin position="120"/>
        <end position="317"/>
    </location>
</feature>
<dbReference type="SMART" id="SM00878">
    <property type="entry name" value="Biotin_carb_C"/>
    <property type="match status" value="1"/>
</dbReference>
<evidence type="ECO:0000313" key="19">
    <source>
        <dbReference type="Proteomes" id="UP000312784"/>
    </source>
</evidence>
<comment type="catalytic activity">
    <reaction evidence="13">
        <text>propanoyl-CoA + hydrogencarbonate + ATP = (S)-methylmalonyl-CoA + ADP + phosphate + H(+)</text>
        <dbReference type="Rhea" id="RHEA:23720"/>
        <dbReference type="ChEBI" id="CHEBI:15378"/>
        <dbReference type="ChEBI" id="CHEBI:17544"/>
        <dbReference type="ChEBI" id="CHEBI:30616"/>
        <dbReference type="ChEBI" id="CHEBI:43474"/>
        <dbReference type="ChEBI" id="CHEBI:57327"/>
        <dbReference type="ChEBI" id="CHEBI:57392"/>
        <dbReference type="ChEBI" id="CHEBI:456216"/>
        <dbReference type="EC" id="6.4.1.3"/>
    </reaction>
    <physiologicalReaction direction="left-to-right" evidence="13">
        <dbReference type="Rhea" id="RHEA:23721"/>
    </physiologicalReaction>
</comment>
<evidence type="ECO:0000256" key="7">
    <source>
        <dbReference type="ARBA" id="ARBA00022840"/>
    </source>
</evidence>
<dbReference type="PANTHER" id="PTHR18866">
    <property type="entry name" value="CARBOXYLASE:PYRUVATE/ACETYL-COA/PROPIONYL-COA CARBOXYLASE"/>
    <property type="match status" value="1"/>
</dbReference>
<keyword evidence="5" id="KW-0479">Metal-binding</keyword>
<dbReference type="Pfam" id="PF02786">
    <property type="entry name" value="CPSase_L_D2"/>
    <property type="match status" value="1"/>
</dbReference>
<dbReference type="NCBIfam" id="NF006367">
    <property type="entry name" value="PRK08591.1"/>
    <property type="match status" value="1"/>
</dbReference>
<dbReference type="InterPro" id="IPR041265">
    <property type="entry name" value="PCC_BT"/>
</dbReference>
<evidence type="ECO:0000256" key="11">
    <source>
        <dbReference type="ARBA" id="ARBA00023211"/>
    </source>
</evidence>
<evidence type="ECO:0000256" key="5">
    <source>
        <dbReference type="ARBA" id="ARBA00022723"/>
    </source>
</evidence>
<dbReference type="SUPFAM" id="SSF51246">
    <property type="entry name" value="Rudiment single hybrid motif"/>
    <property type="match status" value="1"/>
</dbReference>
<evidence type="ECO:0000256" key="2">
    <source>
        <dbReference type="ARBA" id="ARBA00005060"/>
    </source>
</evidence>
<keyword evidence="8" id="KW-0460">Magnesium</keyword>
<evidence type="ECO:0000256" key="12">
    <source>
        <dbReference type="ARBA" id="ARBA00023267"/>
    </source>
</evidence>
<dbReference type="PROSITE" id="PS50975">
    <property type="entry name" value="ATP_GRASP"/>
    <property type="match status" value="1"/>
</dbReference>
<dbReference type="SUPFAM" id="SSF56059">
    <property type="entry name" value="Glutathione synthetase ATP-binding domain-like"/>
    <property type="match status" value="1"/>
</dbReference>
<dbReference type="Pfam" id="PF00289">
    <property type="entry name" value="Biotin_carb_N"/>
    <property type="match status" value="1"/>
</dbReference>
<gene>
    <name evidence="18" type="ORF">FIC94_12310</name>
</gene>
<dbReference type="SUPFAM" id="SSF52440">
    <property type="entry name" value="PreATP-grasp domain"/>
    <property type="match status" value="1"/>
</dbReference>
<organism evidence="18 19">
    <name type="scientific">Ochrobactrum teleogrylli</name>
    <dbReference type="NCBI Taxonomy" id="2479765"/>
    <lineage>
        <taxon>Bacteria</taxon>
        <taxon>Pseudomonadati</taxon>
        <taxon>Pseudomonadota</taxon>
        <taxon>Alphaproteobacteria</taxon>
        <taxon>Hyphomicrobiales</taxon>
        <taxon>Brucellaceae</taxon>
        <taxon>Brucella/Ochrobactrum group</taxon>
        <taxon>Ochrobactrum</taxon>
    </lineage>
</organism>
<dbReference type="Pfam" id="PF00364">
    <property type="entry name" value="Biotin_lipoyl"/>
    <property type="match status" value="1"/>
</dbReference>
<reference evidence="18 19" key="1">
    <citation type="submission" date="2019-06" db="EMBL/GenBank/DDBJ databases">
        <title>Ochrobactrum cricket sp.nov., isolated from the insect Teleogryllus occipitalis living in deserted cropland.</title>
        <authorList>
            <person name="Hu M."/>
        </authorList>
    </citation>
    <scope>NUCLEOTIDE SEQUENCE [LARGE SCALE GENOMIC DNA]</scope>
    <source>
        <strain evidence="18 19">LCB8</strain>
    </source>
</reference>
<evidence type="ECO:0000256" key="3">
    <source>
        <dbReference type="ARBA" id="ARBA00013050"/>
    </source>
</evidence>
<keyword evidence="9" id="KW-0442">Lipid degradation</keyword>
<dbReference type="Gene3D" id="3.30.700.30">
    <property type="match status" value="1"/>
</dbReference>
<evidence type="ECO:0000259" key="16">
    <source>
        <dbReference type="PROSITE" id="PS50975"/>
    </source>
</evidence>
<dbReference type="InterPro" id="IPR000089">
    <property type="entry name" value="Biotin_lipoyl"/>
</dbReference>
<evidence type="ECO:0000256" key="4">
    <source>
        <dbReference type="ARBA" id="ARBA00022598"/>
    </source>
</evidence>
<dbReference type="InterPro" id="IPR005479">
    <property type="entry name" value="CPAse_ATP-bd"/>
</dbReference>